<evidence type="ECO:0000256" key="12">
    <source>
        <dbReference type="ARBA" id="ARBA00022695"/>
    </source>
</evidence>
<keyword evidence="15 19" id="KW-0472">Membrane</keyword>
<dbReference type="GO" id="GO:0016024">
    <property type="term" value="P:CDP-diacylglycerol biosynthetic process"/>
    <property type="evidence" value="ECO:0007669"/>
    <property type="project" value="UniProtKB-UniPathway"/>
</dbReference>
<accession>A0A0B4XRE9</accession>
<name>A0A0B4XRE9_9GAMM</name>
<comment type="catalytic activity">
    <reaction evidence="1 18">
        <text>a 1,2-diacyl-sn-glycero-3-phosphate + CTP + H(+) = a CDP-1,2-diacyl-sn-glycerol + diphosphate</text>
        <dbReference type="Rhea" id="RHEA:16229"/>
        <dbReference type="ChEBI" id="CHEBI:15378"/>
        <dbReference type="ChEBI" id="CHEBI:33019"/>
        <dbReference type="ChEBI" id="CHEBI:37563"/>
        <dbReference type="ChEBI" id="CHEBI:58332"/>
        <dbReference type="ChEBI" id="CHEBI:58608"/>
        <dbReference type="EC" id="2.7.7.41"/>
    </reaction>
</comment>
<dbReference type="Pfam" id="PF01148">
    <property type="entry name" value="CTP_transf_1"/>
    <property type="match status" value="1"/>
</dbReference>
<dbReference type="STRING" id="391936.S7S_12075"/>
<dbReference type="AlphaFoldDB" id="A0A0B4XRE9"/>
<dbReference type="PROSITE" id="PS01315">
    <property type="entry name" value="CDS"/>
    <property type="match status" value="1"/>
</dbReference>
<evidence type="ECO:0000256" key="2">
    <source>
        <dbReference type="ARBA" id="ARBA00004651"/>
    </source>
</evidence>
<keyword evidence="13 19" id="KW-1133">Transmembrane helix</keyword>
<dbReference type="EMBL" id="CP004387">
    <property type="protein sequence ID" value="AJD48827.1"/>
    <property type="molecule type" value="Genomic_DNA"/>
</dbReference>
<sequence>MLKLRVITALILLPIVLGAVFLLERTAFALVAGAFFLAAGWEWSALIGRLTLPLRVLWVVSLAALMALAEGTQPLWLYAWMPLWWLLALVLVVTFPATAAAWARAPVMVLMGYLLLVPSWAAVVHVQSVGALGLAGPWALLYLLVWVWAADTGAYFAGRALGRHKLAPKVSPGKTVEGLVGGLLLALAVAAIVPHLFPVTGTLYKVLLVAGLTVLASVLGDLFESMVKRQRGVKDSGTMLPGHGGMLDRIDSVTAALPVALAALTWADLPGGL</sequence>
<feature type="transmembrane region" description="Helical" evidence="19">
    <location>
        <begin position="52"/>
        <end position="69"/>
    </location>
</feature>
<gene>
    <name evidence="20" type="ORF">S7S_12075</name>
</gene>
<dbReference type="PANTHER" id="PTHR46382">
    <property type="entry name" value="PHOSPHATIDATE CYTIDYLYLTRANSFERASE"/>
    <property type="match status" value="1"/>
</dbReference>
<comment type="similarity">
    <text evidence="5 18">Belongs to the CDS family.</text>
</comment>
<evidence type="ECO:0000313" key="20">
    <source>
        <dbReference type="EMBL" id="AJD48827.1"/>
    </source>
</evidence>
<feature type="transmembrane region" description="Helical" evidence="19">
    <location>
        <begin position="138"/>
        <end position="157"/>
    </location>
</feature>
<evidence type="ECO:0000256" key="4">
    <source>
        <dbReference type="ARBA" id="ARBA00005189"/>
    </source>
</evidence>
<keyword evidence="14" id="KW-0443">Lipid metabolism</keyword>
<evidence type="ECO:0000256" key="9">
    <source>
        <dbReference type="ARBA" id="ARBA00022516"/>
    </source>
</evidence>
<keyword evidence="8" id="KW-1003">Cell membrane</keyword>
<dbReference type="RefSeq" id="WP_008736762.1">
    <property type="nucleotide sequence ID" value="NZ_CP004387.1"/>
</dbReference>
<protein>
    <recommendedName>
        <fullName evidence="7 18">Phosphatidate cytidylyltransferase</fullName>
        <ecNumber evidence="6 18">2.7.7.41</ecNumber>
    </recommendedName>
</protein>
<dbReference type="GO" id="GO:0005886">
    <property type="term" value="C:plasma membrane"/>
    <property type="evidence" value="ECO:0007669"/>
    <property type="project" value="UniProtKB-SubCell"/>
</dbReference>
<evidence type="ECO:0000256" key="18">
    <source>
        <dbReference type="RuleBase" id="RU003938"/>
    </source>
</evidence>
<evidence type="ECO:0000256" key="13">
    <source>
        <dbReference type="ARBA" id="ARBA00022989"/>
    </source>
</evidence>
<keyword evidence="11 18" id="KW-0812">Transmembrane</keyword>
<evidence type="ECO:0000256" key="11">
    <source>
        <dbReference type="ARBA" id="ARBA00022692"/>
    </source>
</evidence>
<evidence type="ECO:0000313" key="21">
    <source>
        <dbReference type="Proteomes" id="UP000006764"/>
    </source>
</evidence>
<keyword evidence="12 18" id="KW-0548">Nucleotidyltransferase</keyword>
<evidence type="ECO:0000256" key="16">
    <source>
        <dbReference type="ARBA" id="ARBA00023209"/>
    </source>
</evidence>
<dbReference type="InterPro" id="IPR000374">
    <property type="entry name" value="PC_trans"/>
</dbReference>
<keyword evidence="17" id="KW-1208">Phospholipid metabolism</keyword>
<reference evidence="20 21" key="1">
    <citation type="journal article" date="2012" name="J. Bacteriol.">
        <title>Genome sequence of an alkane-degrading bacterium, Alcanivorax pacificus type strain W11-5, isolated from deep sea sediment.</title>
        <authorList>
            <person name="Lai Q."/>
            <person name="Shao Z."/>
        </authorList>
    </citation>
    <scope>NUCLEOTIDE SEQUENCE [LARGE SCALE GENOMIC DNA]</scope>
    <source>
        <strain evidence="20 21">W11-5</strain>
    </source>
</reference>
<evidence type="ECO:0000256" key="19">
    <source>
        <dbReference type="SAM" id="Phobius"/>
    </source>
</evidence>
<dbReference type="Proteomes" id="UP000006764">
    <property type="component" value="Chromosome"/>
</dbReference>
<evidence type="ECO:0000256" key="3">
    <source>
        <dbReference type="ARBA" id="ARBA00005119"/>
    </source>
</evidence>
<proteinExistence type="inferred from homology"/>
<evidence type="ECO:0000256" key="17">
    <source>
        <dbReference type="ARBA" id="ARBA00023264"/>
    </source>
</evidence>
<dbReference type="UniPathway" id="UPA00557">
    <property type="reaction ID" value="UER00614"/>
</dbReference>
<feature type="transmembrane region" description="Helical" evidence="19">
    <location>
        <begin position="107"/>
        <end position="126"/>
    </location>
</feature>
<dbReference type="KEGG" id="apac:S7S_12075"/>
<keyword evidence="16" id="KW-0594">Phospholipid biosynthesis</keyword>
<evidence type="ECO:0000256" key="6">
    <source>
        <dbReference type="ARBA" id="ARBA00012487"/>
    </source>
</evidence>
<keyword evidence="9" id="KW-0444">Lipid biosynthesis</keyword>
<comment type="subcellular location">
    <subcellularLocation>
        <location evidence="2">Cell membrane</location>
        <topology evidence="2">Multi-pass membrane protein</topology>
    </subcellularLocation>
</comment>
<comment type="pathway">
    <text evidence="4">Lipid metabolism.</text>
</comment>
<dbReference type="GO" id="GO:0004605">
    <property type="term" value="F:phosphatidate cytidylyltransferase activity"/>
    <property type="evidence" value="ECO:0007669"/>
    <property type="project" value="UniProtKB-EC"/>
</dbReference>
<evidence type="ECO:0000256" key="1">
    <source>
        <dbReference type="ARBA" id="ARBA00001698"/>
    </source>
</evidence>
<keyword evidence="10 18" id="KW-0808">Transferase</keyword>
<feature type="transmembrane region" description="Helical" evidence="19">
    <location>
        <begin position="75"/>
        <end position="95"/>
    </location>
</feature>
<evidence type="ECO:0000256" key="15">
    <source>
        <dbReference type="ARBA" id="ARBA00023136"/>
    </source>
</evidence>
<evidence type="ECO:0000256" key="10">
    <source>
        <dbReference type="ARBA" id="ARBA00022679"/>
    </source>
</evidence>
<dbReference type="PANTHER" id="PTHR46382:SF1">
    <property type="entry name" value="PHOSPHATIDATE CYTIDYLYLTRANSFERASE"/>
    <property type="match status" value="1"/>
</dbReference>
<feature type="transmembrane region" description="Helical" evidence="19">
    <location>
        <begin position="203"/>
        <end position="223"/>
    </location>
</feature>
<evidence type="ECO:0000256" key="14">
    <source>
        <dbReference type="ARBA" id="ARBA00023098"/>
    </source>
</evidence>
<keyword evidence="21" id="KW-1185">Reference proteome</keyword>
<feature type="transmembrane region" description="Helical" evidence="19">
    <location>
        <begin position="178"/>
        <end position="197"/>
    </location>
</feature>
<dbReference type="EC" id="2.7.7.41" evidence="6 18"/>
<dbReference type="HOGENOM" id="CLU_037294_1_2_6"/>
<dbReference type="OrthoDB" id="9799199at2"/>
<feature type="transmembrane region" description="Helical" evidence="19">
    <location>
        <begin position="28"/>
        <end position="45"/>
    </location>
</feature>
<evidence type="ECO:0000256" key="8">
    <source>
        <dbReference type="ARBA" id="ARBA00022475"/>
    </source>
</evidence>
<evidence type="ECO:0000256" key="7">
    <source>
        <dbReference type="ARBA" id="ARBA00019373"/>
    </source>
</evidence>
<evidence type="ECO:0000256" key="5">
    <source>
        <dbReference type="ARBA" id="ARBA00010185"/>
    </source>
</evidence>
<comment type="pathway">
    <text evidence="3 18">Phospholipid metabolism; CDP-diacylglycerol biosynthesis; CDP-diacylglycerol from sn-glycerol 3-phosphate: step 3/3.</text>
</comment>
<organism evidence="20 21">
    <name type="scientific">Isoalcanivorax pacificus W11-5</name>
    <dbReference type="NCBI Taxonomy" id="391936"/>
    <lineage>
        <taxon>Bacteria</taxon>
        <taxon>Pseudomonadati</taxon>
        <taxon>Pseudomonadota</taxon>
        <taxon>Gammaproteobacteria</taxon>
        <taxon>Oceanospirillales</taxon>
        <taxon>Alcanivoracaceae</taxon>
        <taxon>Isoalcanivorax</taxon>
    </lineage>
</organism>